<feature type="compositionally biased region" description="Polar residues" evidence="4">
    <location>
        <begin position="365"/>
        <end position="379"/>
    </location>
</feature>
<keyword evidence="2" id="KW-0227">DNA damage</keyword>
<evidence type="ECO:0000256" key="3">
    <source>
        <dbReference type="ARBA" id="ARBA00023242"/>
    </source>
</evidence>
<gene>
    <name evidence="5" type="ORF">THASP1DRAFT_29511</name>
</gene>
<dbReference type="PANTHER" id="PTHR23196">
    <property type="entry name" value="PAX TRANSCRIPTION ACTIVATION DOMAIN INTERACTING PROTEIN"/>
    <property type="match status" value="1"/>
</dbReference>
<feature type="compositionally biased region" description="Acidic residues" evidence="4">
    <location>
        <begin position="802"/>
        <end position="813"/>
    </location>
</feature>
<evidence type="ECO:0000313" key="6">
    <source>
        <dbReference type="Proteomes" id="UP000271241"/>
    </source>
</evidence>
<keyword evidence="6" id="KW-1185">Reference proteome</keyword>
<evidence type="ECO:0000256" key="4">
    <source>
        <dbReference type="SAM" id="MobiDB-lite"/>
    </source>
</evidence>
<dbReference type="GO" id="GO:0006974">
    <property type="term" value="P:DNA damage response"/>
    <property type="evidence" value="ECO:0007669"/>
    <property type="project" value="UniProtKB-KW"/>
</dbReference>
<dbReference type="GO" id="GO:0005634">
    <property type="term" value="C:nucleus"/>
    <property type="evidence" value="ECO:0007669"/>
    <property type="project" value="UniProtKB-SubCell"/>
</dbReference>
<organism evidence="5 6">
    <name type="scientific">Thamnocephalis sphaerospora</name>
    <dbReference type="NCBI Taxonomy" id="78915"/>
    <lineage>
        <taxon>Eukaryota</taxon>
        <taxon>Fungi</taxon>
        <taxon>Fungi incertae sedis</taxon>
        <taxon>Zoopagomycota</taxon>
        <taxon>Zoopagomycotina</taxon>
        <taxon>Zoopagomycetes</taxon>
        <taxon>Zoopagales</taxon>
        <taxon>Sigmoideomycetaceae</taxon>
        <taxon>Thamnocephalis</taxon>
    </lineage>
</organism>
<dbReference type="AlphaFoldDB" id="A0A4P9XTD8"/>
<feature type="region of interest" description="Disordered" evidence="4">
    <location>
        <begin position="802"/>
        <end position="898"/>
    </location>
</feature>
<evidence type="ECO:0000256" key="2">
    <source>
        <dbReference type="ARBA" id="ARBA00022763"/>
    </source>
</evidence>
<keyword evidence="3" id="KW-0539">Nucleus</keyword>
<dbReference type="Proteomes" id="UP000271241">
    <property type="component" value="Unassembled WGS sequence"/>
</dbReference>
<accession>A0A4P9XTD8</accession>
<feature type="region of interest" description="Disordered" evidence="4">
    <location>
        <begin position="352"/>
        <end position="392"/>
    </location>
</feature>
<dbReference type="Gene3D" id="3.40.50.10190">
    <property type="entry name" value="BRCT domain"/>
    <property type="match status" value="1"/>
</dbReference>
<comment type="subcellular location">
    <subcellularLocation>
        <location evidence="1">Nucleus</location>
    </subcellularLocation>
</comment>
<feature type="compositionally biased region" description="Polar residues" evidence="4">
    <location>
        <begin position="204"/>
        <end position="215"/>
    </location>
</feature>
<dbReference type="STRING" id="78915.A0A4P9XTD8"/>
<feature type="region of interest" description="Disordered" evidence="4">
    <location>
        <begin position="174"/>
        <end position="223"/>
    </location>
</feature>
<reference evidence="6" key="1">
    <citation type="journal article" date="2018" name="Nat. Microbiol.">
        <title>Leveraging single-cell genomics to expand the fungal tree of life.</title>
        <authorList>
            <person name="Ahrendt S.R."/>
            <person name="Quandt C.A."/>
            <person name="Ciobanu D."/>
            <person name="Clum A."/>
            <person name="Salamov A."/>
            <person name="Andreopoulos B."/>
            <person name="Cheng J.F."/>
            <person name="Woyke T."/>
            <person name="Pelin A."/>
            <person name="Henrissat B."/>
            <person name="Reynolds N.K."/>
            <person name="Benny G.L."/>
            <person name="Smith M.E."/>
            <person name="James T.Y."/>
            <person name="Grigoriev I.V."/>
        </authorList>
    </citation>
    <scope>NUCLEOTIDE SEQUENCE [LARGE SCALE GENOMIC DNA]</scope>
    <source>
        <strain evidence="6">RSA 1356</strain>
    </source>
</reference>
<sequence length="1262" mass="136421">MAFDAAMHKPRRVGTLHVLNTDNSARVSLPLYNGYNLIGSMGESASLDSSQTIDIAPYDADRAGLSEEDLCNSSYVNLPYRRYTPCHAYIEFNGGTVFLVDFGFKEGTFIDAMADFVTPFCKHVLRPIELVRFGPISCLIQSLTDGRETLHKMQSQQATNILKGILEAQASRTLGHTSGGSSRASATPVQLPQSGSHVLAPDSLPSSSPTESDTGTAIMPSAPKDREIPLESACLPADDAQTAQATLPSGSPRRLIAPKLGQKPTRAAKTLVKPSTGSRHSGLISQSQSFVVMNLSQETVAYLDGGTTIPLPSTPEQSQQQSPIVVFDSQSSMGSTATEILCIGQGPTQRLSPQLSTVGAHFDDSPTQPDQLSLASTLTLPGDDDRDGASDGTAEWIKPAALSNDSSAGVAVPVPCPARQHALPRHDGQHARRAPALLTSNLPRLTPNLVQRVAKAPKPTEQPGSKPSPVPLPKPTPEEKETLTRNKPPSGSGTGTRQFASDPSRTHKSSHTEVQSRETATQQITLMEHSLIYDYCDIGAKQDRILEWQNAIETTDWSDAESGNSTGHIAGQDASATTDYDTTAGTMTNNTTLSIADADWKESSNVHMDNTKLPFKVLLPGRHETAQMAFLRRQKKIVHKKGERLLHGEQTWQTEEEEAAAMATIDSYLSMVGAQYLMLERANTGLTTASARSERSRRLFGGEDHRRQTLQAIERSRSSSSRYRPVVANNIVVGSTQPQSGDANRTRRGQPTPRVSPTASGDEPPSSRAYGDGGAMPNDRESPHADYHAEDDQPVYGRFSEESDIDSAADDNDVPPVLSGKERARNLPRVSSAQLASANTKSLTQAPEKGKERRGTRAGTQNTPSQALRTKSATQLGKSQARSTQGRTSSMQQRKSGVRYHYSTTTPPVRAVRENAALRNVRRSARKTNSAYASSLHAAKSHACASQQPSLNSAGNPAGGTTAPFVHDAAAVSGLADDNQYGIANTEWDPMDVEARVPTPLAMPPSKQTSTPAAPVAARPALQPREPPQQCPSRAALGTVSLNQQHFGNIVIGFADYEDSETTKYRDIIDQLSGEGTENWLQCTHLVCKRISLKEKFVGAVVRGVHIVTADWLLASQREQQFVGEAPFVLQDSKGEKLYGFSLQKRLEQSTEPQRRKEMNRLTVYLSKKIDIVRVQVKRLITAAGGHLALYSEDAERSKIHGECIALCAPGETREHSARAAEKCIVMDPQELAIRLLKNTLGECRRGKIYLSSALPAKASPA</sequence>
<dbReference type="InterPro" id="IPR036420">
    <property type="entry name" value="BRCT_dom_sf"/>
</dbReference>
<feature type="compositionally biased region" description="Basic and acidic residues" evidence="4">
    <location>
        <begin position="778"/>
        <end position="790"/>
    </location>
</feature>
<dbReference type="EMBL" id="KZ992577">
    <property type="protein sequence ID" value="RKP08700.1"/>
    <property type="molecule type" value="Genomic_DNA"/>
</dbReference>
<feature type="compositionally biased region" description="Polar residues" evidence="4">
    <location>
        <begin position="858"/>
        <end position="895"/>
    </location>
</feature>
<evidence type="ECO:0000313" key="5">
    <source>
        <dbReference type="EMBL" id="RKP08700.1"/>
    </source>
</evidence>
<dbReference type="SUPFAM" id="SSF52113">
    <property type="entry name" value="BRCT domain"/>
    <property type="match status" value="1"/>
</dbReference>
<dbReference type="InterPro" id="IPR051579">
    <property type="entry name" value="DDR_Transcriptional_Reg"/>
</dbReference>
<feature type="compositionally biased region" description="Basic and acidic residues" evidence="4">
    <location>
        <begin position="692"/>
        <end position="707"/>
    </location>
</feature>
<feature type="compositionally biased region" description="Pro residues" evidence="4">
    <location>
        <begin position="466"/>
        <end position="475"/>
    </location>
</feature>
<feature type="compositionally biased region" description="Polar residues" evidence="4">
    <location>
        <begin position="485"/>
        <end position="503"/>
    </location>
</feature>
<evidence type="ECO:0000256" key="1">
    <source>
        <dbReference type="ARBA" id="ARBA00004123"/>
    </source>
</evidence>
<protein>
    <submittedName>
        <fullName evidence="5">Uncharacterized protein</fullName>
    </submittedName>
</protein>
<feature type="region of interest" description="Disordered" evidence="4">
    <location>
        <begin position="454"/>
        <end position="520"/>
    </location>
</feature>
<feature type="compositionally biased region" description="Polar residues" evidence="4">
    <location>
        <begin position="829"/>
        <end position="845"/>
    </location>
</feature>
<feature type="region of interest" description="Disordered" evidence="4">
    <location>
        <begin position="997"/>
        <end position="1032"/>
    </location>
</feature>
<dbReference type="PANTHER" id="PTHR23196:SF1">
    <property type="entry name" value="PAX-INTERACTING PROTEIN 1"/>
    <property type="match status" value="1"/>
</dbReference>
<name>A0A4P9XTD8_9FUNG</name>
<feature type="compositionally biased region" description="Polar residues" evidence="4">
    <location>
        <begin position="732"/>
        <end position="743"/>
    </location>
</feature>
<dbReference type="OrthoDB" id="342264at2759"/>
<feature type="compositionally biased region" description="Polar residues" evidence="4">
    <location>
        <begin position="174"/>
        <end position="196"/>
    </location>
</feature>
<feature type="region of interest" description="Disordered" evidence="4">
    <location>
        <begin position="687"/>
        <end position="790"/>
    </location>
</feature>
<proteinExistence type="predicted"/>